<feature type="compositionally biased region" description="Polar residues" evidence="2">
    <location>
        <begin position="47"/>
        <end position="62"/>
    </location>
</feature>
<protein>
    <recommendedName>
        <fullName evidence="5">Coiled-coil domain-containing protein 125</fullName>
    </recommendedName>
</protein>
<dbReference type="GO" id="GO:0005737">
    <property type="term" value="C:cytoplasm"/>
    <property type="evidence" value="ECO:0007669"/>
    <property type="project" value="TreeGrafter"/>
</dbReference>
<gene>
    <name evidence="3" type="ORF">C0Q70_10398</name>
</gene>
<reference evidence="3 4" key="1">
    <citation type="submission" date="2018-04" db="EMBL/GenBank/DDBJ databases">
        <title>The genome of golden apple snail Pomacea canaliculata provides insight into stress tolerance and invasive adaptation.</title>
        <authorList>
            <person name="Liu C."/>
            <person name="Liu B."/>
            <person name="Ren Y."/>
            <person name="Zhang Y."/>
            <person name="Wang H."/>
            <person name="Li S."/>
            <person name="Jiang F."/>
            <person name="Yin L."/>
            <person name="Zhang G."/>
            <person name="Qian W."/>
            <person name="Fan W."/>
        </authorList>
    </citation>
    <scope>NUCLEOTIDE SEQUENCE [LARGE SCALE GENOMIC DNA]</scope>
    <source>
        <strain evidence="3">SZHN2017</strain>
        <tissue evidence="3">Muscle</tissue>
    </source>
</reference>
<organism evidence="3 4">
    <name type="scientific">Pomacea canaliculata</name>
    <name type="common">Golden apple snail</name>
    <dbReference type="NCBI Taxonomy" id="400727"/>
    <lineage>
        <taxon>Eukaryota</taxon>
        <taxon>Metazoa</taxon>
        <taxon>Spiralia</taxon>
        <taxon>Lophotrochozoa</taxon>
        <taxon>Mollusca</taxon>
        <taxon>Gastropoda</taxon>
        <taxon>Caenogastropoda</taxon>
        <taxon>Architaenioglossa</taxon>
        <taxon>Ampullarioidea</taxon>
        <taxon>Ampullariidae</taxon>
        <taxon>Pomacea</taxon>
    </lineage>
</organism>
<dbReference type="PANTHER" id="PTHR28616">
    <property type="entry name" value="COILED-COIL DOMAIN-CONTAINING PROTEIN 125"/>
    <property type="match status" value="1"/>
</dbReference>
<dbReference type="AlphaFoldDB" id="A0A2T7PCI3"/>
<dbReference type="STRING" id="400727.A0A2T7PCI3"/>
<dbReference type="GO" id="GO:2000146">
    <property type="term" value="P:negative regulation of cell motility"/>
    <property type="evidence" value="ECO:0007669"/>
    <property type="project" value="TreeGrafter"/>
</dbReference>
<dbReference type="GO" id="GO:0035024">
    <property type="term" value="P:negative regulation of Rho protein signal transduction"/>
    <property type="evidence" value="ECO:0007669"/>
    <property type="project" value="TreeGrafter"/>
</dbReference>
<evidence type="ECO:0000256" key="2">
    <source>
        <dbReference type="SAM" id="MobiDB-lite"/>
    </source>
</evidence>
<dbReference type="EMBL" id="PZQS01000005">
    <property type="protein sequence ID" value="PVD31120.1"/>
    <property type="molecule type" value="Genomic_DNA"/>
</dbReference>
<evidence type="ECO:0000313" key="3">
    <source>
        <dbReference type="EMBL" id="PVD31120.1"/>
    </source>
</evidence>
<dbReference type="InterPro" id="IPR019179">
    <property type="entry name" value="CC149"/>
</dbReference>
<comment type="caution">
    <text evidence="3">The sequence shown here is derived from an EMBL/GenBank/DDBJ whole genome shotgun (WGS) entry which is preliminary data.</text>
</comment>
<evidence type="ECO:0000256" key="1">
    <source>
        <dbReference type="SAM" id="Coils"/>
    </source>
</evidence>
<evidence type="ECO:0008006" key="5">
    <source>
        <dbReference type="Google" id="ProtNLM"/>
    </source>
</evidence>
<feature type="coiled-coil region" evidence="1">
    <location>
        <begin position="134"/>
        <end position="161"/>
    </location>
</feature>
<dbReference type="PANTHER" id="PTHR28616:SF1">
    <property type="entry name" value="COILED-COIL DOMAIN-CONTAINING PROTEIN 125"/>
    <property type="match status" value="1"/>
</dbReference>
<dbReference type="OrthoDB" id="9939852at2759"/>
<proteinExistence type="predicted"/>
<feature type="coiled-coil region" evidence="1">
    <location>
        <begin position="187"/>
        <end position="214"/>
    </location>
</feature>
<keyword evidence="4" id="KW-1185">Reference proteome</keyword>
<dbReference type="InterPro" id="IPR034608">
    <property type="entry name" value="CCDC125"/>
</dbReference>
<evidence type="ECO:0000313" key="4">
    <source>
        <dbReference type="Proteomes" id="UP000245119"/>
    </source>
</evidence>
<keyword evidence="1" id="KW-0175">Coiled coil</keyword>
<feature type="region of interest" description="Disordered" evidence="2">
    <location>
        <begin position="44"/>
        <end position="92"/>
    </location>
</feature>
<dbReference type="Proteomes" id="UP000245119">
    <property type="component" value="Linkage Group LG5"/>
</dbReference>
<name>A0A2T7PCI3_POMCA</name>
<accession>A0A2T7PCI3</accession>
<sequence>MDGVGSDDDQHVALDDTFSTVCGDLGLGDGLRPTSYLQFELGFMTDEPSSSNGKEASSKQSQNARENGRAGGARSANGDQGENQWQEKRLSSDSVSLLYSGKNSREDMSEEVGETEQFPTYADVPYGEDKRPTNEEIDDKLHSALQEVEELKLDLEVCRQRLDAKYQAIAVLKKQSDENSHELLTSELKARERNKQLAEEVNKLQFELHLQEASFQDSQQTWSQRFDRVCKENAELISTLDARSEELSRTNAHKLALSHEREELLAMLDMKDRARFRLCHPLLSEEEFSHYSTTELAVLGVCRCHGARHEPCHCAYAAANLMREVCRLRDEARQMLQRRDEAYMTVDAYRQAFEEQLEKSRCLSRQLASLATSASRAVKARAAIKWLLSVLADDDYPPLTRDGGDNSPTHTPSSLEALTLPELVSLLTEMLHEKKEALAHQKLAAQVLAARLHEMERKLQQSSESDGDVHHG</sequence>
<dbReference type="Pfam" id="PF09789">
    <property type="entry name" value="CC149"/>
    <property type="match status" value="1"/>
</dbReference>